<accession>A0A1Y5S1F7</accession>
<dbReference type="AlphaFoldDB" id="A0A1Y5S1F7"/>
<organism evidence="1 2">
    <name type="scientific">Pacificibacter marinus</name>
    <dbReference type="NCBI Taxonomy" id="658057"/>
    <lineage>
        <taxon>Bacteria</taxon>
        <taxon>Pseudomonadati</taxon>
        <taxon>Pseudomonadota</taxon>
        <taxon>Alphaproteobacteria</taxon>
        <taxon>Rhodobacterales</taxon>
        <taxon>Roseobacteraceae</taxon>
        <taxon>Pacificibacter</taxon>
    </lineage>
</organism>
<evidence type="ECO:0000313" key="1">
    <source>
        <dbReference type="EMBL" id="SLN30325.1"/>
    </source>
</evidence>
<keyword evidence="2" id="KW-1185">Reference proteome</keyword>
<dbReference type="Proteomes" id="UP000193307">
    <property type="component" value="Unassembled WGS sequence"/>
</dbReference>
<dbReference type="RefSeq" id="WP_085848042.1">
    <property type="nucleotide sequence ID" value="NZ_FNZV01000008.1"/>
</dbReference>
<protein>
    <submittedName>
        <fullName evidence="1">Uncharacterized protein</fullName>
    </submittedName>
</protein>
<name>A0A1Y5S1F7_9RHOB</name>
<sequence length="143" mass="16073">MDWIQIRFDDDLARSVERAASRGQMPVGSYIRDILAKASQPCHPALAYSGPRKPLGLKAYLSHEFSYAQDWDDLQEGLRAKGYELAERGGGLILRIVEGERLCKASEIGQPYATLMKRFGAPFPNHGHRHLERQHLGQMTLGL</sequence>
<dbReference type="EMBL" id="FWFW01000003">
    <property type="protein sequence ID" value="SLN30325.1"/>
    <property type="molecule type" value="Genomic_DNA"/>
</dbReference>
<dbReference type="STRING" id="658057.SAMN04488032_108168"/>
<dbReference type="OrthoDB" id="7869496at2"/>
<gene>
    <name evidence="1" type="ORF">PAM7971_01139</name>
</gene>
<reference evidence="1 2" key="1">
    <citation type="submission" date="2017-03" db="EMBL/GenBank/DDBJ databases">
        <authorList>
            <person name="Afonso C.L."/>
            <person name="Miller P.J."/>
            <person name="Scott M.A."/>
            <person name="Spackman E."/>
            <person name="Goraichik I."/>
            <person name="Dimitrov K.M."/>
            <person name="Suarez D.L."/>
            <person name="Swayne D.E."/>
        </authorList>
    </citation>
    <scope>NUCLEOTIDE SEQUENCE [LARGE SCALE GENOMIC DNA]</scope>
    <source>
        <strain evidence="1 2">CECT 7971</strain>
    </source>
</reference>
<evidence type="ECO:0000313" key="2">
    <source>
        <dbReference type="Proteomes" id="UP000193307"/>
    </source>
</evidence>
<proteinExistence type="predicted"/>